<organism evidence="1 2">
    <name type="scientific">Puccinia striiformis f. sp. tritici</name>
    <dbReference type="NCBI Taxonomy" id="168172"/>
    <lineage>
        <taxon>Eukaryota</taxon>
        <taxon>Fungi</taxon>
        <taxon>Dikarya</taxon>
        <taxon>Basidiomycota</taxon>
        <taxon>Pucciniomycotina</taxon>
        <taxon>Pucciniomycetes</taxon>
        <taxon>Pucciniales</taxon>
        <taxon>Pucciniaceae</taxon>
        <taxon>Puccinia</taxon>
    </lineage>
</organism>
<sequence length="92" mass="10271">MKPECLEPTFKSGRSSTSIWGAFFGGTKIPIVFLQSGGTKAVDHIDQVYKERLSLEQMKEAIQQAWDNIPAKNLRNLVKSMPNQMCLVVEAS</sequence>
<feature type="non-terminal residue" evidence="1">
    <location>
        <position position="92"/>
    </location>
</feature>
<evidence type="ECO:0000313" key="2">
    <source>
        <dbReference type="Proteomes" id="UP001060170"/>
    </source>
</evidence>
<accession>A0ACC0DRD3</accession>
<dbReference type="Proteomes" id="UP001060170">
    <property type="component" value="Chromosome 17"/>
</dbReference>
<protein>
    <submittedName>
        <fullName evidence="1">Uncharacterized protein</fullName>
    </submittedName>
</protein>
<reference evidence="1 2" key="3">
    <citation type="journal article" date="2022" name="Microbiol. Spectr.">
        <title>Folding features and dynamics of 3D genome architecture in plant fungal pathogens.</title>
        <authorList>
            <person name="Xia C."/>
        </authorList>
    </citation>
    <scope>NUCLEOTIDE SEQUENCE [LARGE SCALE GENOMIC DNA]</scope>
    <source>
        <strain evidence="1 2">93-210</strain>
    </source>
</reference>
<dbReference type="EMBL" id="CM045881">
    <property type="protein sequence ID" value="KAI7936884.1"/>
    <property type="molecule type" value="Genomic_DNA"/>
</dbReference>
<comment type="caution">
    <text evidence="1">The sequence shown here is derived from an EMBL/GenBank/DDBJ whole genome shotgun (WGS) entry which is preliminary data.</text>
</comment>
<name>A0ACC0DRD3_9BASI</name>
<keyword evidence="2" id="KW-1185">Reference proteome</keyword>
<gene>
    <name evidence="1" type="ORF">MJO28_015783</name>
</gene>
<reference evidence="2" key="2">
    <citation type="journal article" date="2018" name="Mol. Plant Microbe Interact.">
        <title>Genome sequence resources for the wheat stripe rust pathogen (Puccinia striiformis f. sp. tritici) and the barley stripe rust pathogen (Puccinia striiformis f. sp. hordei).</title>
        <authorList>
            <person name="Xia C."/>
            <person name="Wang M."/>
            <person name="Yin C."/>
            <person name="Cornejo O.E."/>
            <person name="Hulbert S.H."/>
            <person name="Chen X."/>
        </authorList>
    </citation>
    <scope>NUCLEOTIDE SEQUENCE [LARGE SCALE GENOMIC DNA]</scope>
    <source>
        <strain evidence="2">93-210</strain>
    </source>
</reference>
<reference evidence="2" key="1">
    <citation type="journal article" date="2018" name="BMC Genomics">
        <title>Genomic insights into host adaptation between the wheat stripe rust pathogen (Puccinia striiformis f. sp. tritici) and the barley stripe rust pathogen (Puccinia striiformis f. sp. hordei).</title>
        <authorList>
            <person name="Xia C."/>
            <person name="Wang M."/>
            <person name="Yin C."/>
            <person name="Cornejo O.E."/>
            <person name="Hulbert S.H."/>
            <person name="Chen X."/>
        </authorList>
    </citation>
    <scope>NUCLEOTIDE SEQUENCE [LARGE SCALE GENOMIC DNA]</scope>
    <source>
        <strain evidence="2">93-210</strain>
    </source>
</reference>
<proteinExistence type="predicted"/>
<evidence type="ECO:0000313" key="1">
    <source>
        <dbReference type="EMBL" id="KAI7936884.1"/>
    </source>
</evidence>